<gene>
    <name evidence="2" type="ORF">BpHYR1_029059</name>
</gene>
<dbReference type="EMBL" id="REGN01007768">
    <property type="protein sequence ID" value="RNA05338.1"/>
    <property type="molecule type" value="Genomic_DNA"/>
</dbReference>
<reference evidence="2 3" key="1">
    <citation type="journal article" date="2018" name="Sci. Rep.">
        <title>Genomic signatures of local adaptation to the degree of environmental predictability in rotifers.</title>
        <authorList>
            <person name="Franch-Gras L."/>
            <person name="Hahn C."/>
            <person name="Garcia-Roger E.M."/>
            <person name="Carmona M.J."/>
            <person name="Serra M."/>
            <person name="Gomez A."/>
        </authorList>
    </citation>
    <scope>NUCLEOTIDE SEQUENCE [LARGE SCALE GENOMIC DNA]</scope>
    <source>
        <strain evidence="2">HYR1</strain>
    </source>
</reference>
<organism evidence="2 3">
    <name type="scientific">Brachionus plicatilis</name>
    <name type="common">Marine rotifer</name>
    <name type="synonym">Brachionus muelleri</name>
    <dbReference type="NCBI Taxonomy" id="10195"/>
    <lineage>
        <taxon>Eukaryota</taxon>
        <taxon>Metazoa</taxon>
        <taxon>Spiralia</taxon>
        <taxon>Gnathifera</taxon>
        <taxon>Rotifera</taxon>
        <taxon>Eurotatoria</taxon>
        <taxon>Monogononta</taxon>
        <taxon>Pseudotrocha</taxon>
        <taxon>Ploima</taxon>
        <taxon>Brachionidae</taxon>
        <taxon>Brachionus</taxon>
    </lineage>
</organism>
<keyword evidence="1" id="KW-0472">Membrane</keyword>
<evidence type="ECO:0000313" key="3">
    <source>
        <dbReference type="Proteomes" id="UP000276133"/>
    </source>
</evidence>
<keyword evidence="1" id="KW-1133">Transmembrane helix</keyword>
<feature type="transmembrane region" description="Helical" evidence="1">
    <location>
        <begin position="44"/>
        <end position="63"/>
    </location>
</feature>
<evidence type="ECO:0000256" key="1">
    <source>
        <dbReference type="SAM" id="Phobius"/>
    </source>
</evidence>
<dbReference type="Proteomes" id="UP000276133">
    <property type="component" value="Unassembled WGS sequence"/>
</dbReference>
<proteinExistence type="predicted"/>
<dbReference type="AlphaFoldDB" id="A0A3M7Q311"/>
<keyword evidence="3" id="KW-1185">Reference proteome</keyword>
<name>A0A3M7Q311_BRAPC</name>
<accession>A0A3M7Q311</accession>
<comment type="caution">
    <text evidence="2">The sequence shown here is derived from an EMBL/GenBank/DDBJ whole genome shotgun (WGS) entry which is preliminary data.</text>
</comment>
<keyword evidence="1" id="KW-0812">Transmembrane</keyword>
<evidence type="ECO:0000313" key="2">
    <source>
        <dbReference type="EMBL" id="RNA05338.1"/>
    </source>
</evidence>
<sequence>MKICILSTLTEFLFRLIFSISLYYWFQSQGLHYILAFLEAFEENFILISCLKRYAIFTVYLLLRTNKQQRNRTYLIFNFALKALEFVGLRFEEFNFFDAPETNSWAFSATSISYHLNRLKMQTKTIRIDTNNIDSGTAFFTYQFESISRQKIIC</sequence>
<protein>
    <submittedName>
        <fullName evidence="2">Uncharacterized protein</fullName>
    </submittedName>
</protein>
<feature type="transmembrane region" description="Helical" evidence="1">
    <location>
        <begin position="12"/>
        <end position="38"/>
    </location>
</feature>